<evidence type="ECO:0000259" key="2">
    <source>
        <dbReference type="Pfam" id="PF13926"/>
    </source>
</evidence>
<sequence length="509" mass="58187">MPPKKPKKGQAKFKQATLFEFSSSPARPPLQKYKSKRRVKDQEFEPSVSPTKRKRGRVTEKDASDGGGSDSDVGGIKFEPKLQIDEAEPSPVKRRRVVVESDDEDSSGSPALVTNKLNLKSRSLKSSKEKRPSKPQPVQQDSGSGSDVPVVRRSRLRRGPRPSSPLEETEEDDELEEEHILESRLRSRHRKTAFQRNLEKLKRKKQGKPMESTDSEEQEDESENDGDRPFKGAQPESDHDSLFDEDSDKSSDFIVEDDGDGAALLPAEFRPQQDLAHQFKIVFQFFVHIAVHPAVERHDFMKRAMKDDYFSVALISARRKLIGLRDSLVASSVWRPEFKKSLETFPDLNLFKLDFALPQCDACHLGGRLSTLRGQLDGSPYDPLGFQNLPDEPNDSDDEDNEEQTREFYFGRFCAKRTRVYHEISHWEYKLFKSVENEVDELHVHKQSDGFIRVAYAGGKKPPEDLDDADGICEWLDERKIIEIEWQKIKELMERARQLESGVNGNDSD</sequence>
<dbReference type="PANTHER" id="PTHR14689">
    <property type="entry name" value="PHORBOL-ESTER_DAG-TYPE DOMAIN-CONTAINING PROTEIN"/>
    <property type="match status" value="1"/>
</dbReference>
<evidence type="ECO:0000256" key="1">
    <source>
        <dbReference type="SAM" id="MobiDB-lite"/>
    </source>
</evidence>
<dbReference type="Pfam" id="PF13926">
    <property type="entry name" value="DUF4211"/>
    <property type="match status" value="1"/>
</dbReference>
<feature type="compositionally biased region" description="Acidic residues" evidence="1">
    <location>
        <begin position="213"/>
        <end position="224"/>
    </location>
</feature>
<proteinExistence type="predicted"/>
<feature type="compositionally biased region" description="Basic residues" evidence="1">
    <location>
        <begin position="1"/>
        <end position="11"/>
    </location>
</feature>
<organism evidence="3 4">
    <name type="scientific">Armillaria tabescens</name>
    <name type="common">Ringless honey mushroom</name>
    <name type="synonym">Agaricus tabescens</name>
    <dbReference type="NCBI Taxonomy" id="1929756"/>
    <lineage>
        <taxon>Eukaryota</taxon>
        <taxon>Fungi</taxon>
        <taxon>Dikarya</taxon>
        <taxon>Basidiomycota</taxon>
        <taxon>Agaricomycotina</taxon>
        <taxon>Agaricomycetes</taxon>
        <taxon>Agaricomycetidae</taxon>
        <taxon>Agaricales</taxon>
        <taxon>Marasmiineae</taxon>
        <taxon>Physalacriaceae</taxon>
        <taxon>Desarmillaria</taxon>
    </lineage>
</organism>
<feature type="region of interest" description="Disordered" evidence="1">
    <location>
        <begin position="383"/>
        <end position="402"/>
    </location>
</feature>
<dbReference type="EMBL" id="JAUEPS010000014">
    <property type="protein sequence ID" value="KAK0459774.1"/>
    <property type="molecule type" value="Genomic_DNA"/>
</dbReference>
<name>A0AA39KHB2_ARMTA</name>
<dbReference type="PANTHER" id="PTHR14689:SF0">
    <property type="entry name" value="COILED-COIL DOMAIN-CONTAINING PROTEIN 82"/>
    <property type="match status" value="1"/>
</dbReference>
<evidence type="ECO:0000313" key="3">
    <source>
        <dbReference type="EMBL" id="KAK0459774.1"/>
    </source>
</evidence>
<gene>
    <name evidence="3" type="ORF">EV420DRAFT_1307614</name>
</gene>
<dbReference type="Proteomes" id="UP001175211">
    <property type="component" value="Unassembled WGS sequence"/>
</dbReference>
<feature type="compositionally biased region" description="Acidic residues" evidence="1">
    <location>
        <begin position="392"/>
        <end position="402"/>
    </location>
</feature>
<dbReference type="AlphaFoldDB" id="A0AA39KHB2"/>
<feature type="compositionally biased region" description="Acidic residues" evidence="1">
    <location>
        <begin position="167"/>
        <end position="177"/>
    </location>
</feature>
<dbReference type="GeneID" id="85352059"/>
<reference evidence="3" key="1">
    <citation type="submission" date="2023-06" db="EMBL/GenBank/DDBJ databases">
        <authorList>
            <consortium name="Lawrence Berkeley National Laboratory"/>
            <person name="Ahrendt S."/>
            <person name="Sahu N."/>
            <person name="Indic B."/>
            <person name="Wong-Bajracharya J."/>
            <person name="Merenyi Z."/>
            <person name="Ke H.-M."/>
            <person name="Monk M."/>
            <person name="Kocsube S."/>
            <person name="Drula E."/>
            <person name="Lipzen A."/>
            <person name="Balint B."/>
            <person name="Henrissat B."/>
            <person name="Andreopoulos B."/>
            <person name="Martin F.M."/>
            <person name="Harder C.B."/>
            <person name="Rigling D."/>
            <person name="Ford K.L."/>
            <person name="Foster G.D."/>
            <person name="Pangilinan J."/>
            <person name="Papanicolaou A."/>
            <person name="Barry K."/>
            <person name="LaButti K."/>
            <person name="Viragh M."/>
            <person name="Koriabine M."/>
            <person name="Yan M."/>
            <person name="Riley R."/>
            <person name="Champramary S."/>
            <person name="Plett K.L."/>
            <person name="Tsai I.J."/>
            <person name="Slot J."/>
            <person name="Sipos G."/>
            <person name="Plett J."/>
            <person name="Nagy L.G."/>
            <person name="Grigoriev I.V."/>
        </authorList>
    </citation>
    <scope>NUCLEOTIDE SEQUENCE</scope>
    <source>
        <strain evidence="3">CCBAS 213</strain>
    </source>
</reference>
<feature type="compositionally biased region" description="Polar residues" evidence="1">
    <location>
        <begin position="136"/>
        <end position="145"/>
    </location>
</feature>
<dbReference type="GO" id="GO:0005634">
    <property type="term" value="C:nucleus"/>
    <property type="evidence" value="ECO:0007669"/>
    <property type="project" value="TreeGrafter"/>
</dbReference>
<feature type="region of interest" description="Disordered" evidence="1">
    <location>
        <begin position="1"/>
        <end position="257"/>
    </location>
</feature>
<keyword evidence="4" id="KW-1185">Reference proteome</keyword>
<comment type="caution">
    <text evidence="3">The sequence shown here is derived from an EMBL/GenBank/DDBJ whole genome shotgun (WGS) entry which is preliminary data.</text>
</comment>
<dbReference type="InterPro" id="IPR025451">
    <property type="entry name" value="DUF4211"/>
</dbReference>
<dbReference type="RefSeq" id="XP_060331971.1">
    <property type="nucleotide sequence ID" value="XM_060468511.1"/>
</dbReference>
<protein>
    <recommendedName>
        <fullName evidence="2">DUF4211 domain-containing protein</fullName>
    </recommendedName>
</protein>
<feature type="compositionally biased region" description="Basic and acidic residues" evidence="1">
    <location>
        <begin position="225"/>
        <end position="242"/>
    </location>
</feature>
<feature type="domain" description="DUF4211" evidence="2">
    <location>
        <begin position="252"/>
        <end position="383"/>
    </location>
</feature>
<evidence type="ECO:0000313" key="4">
    <source>
        <dbReference type="Proteomes" id="UP001175211"/>
    </source>
</evidence>
<accession>A0AA39KHB2</accession>